<dbReference type="GO" id="GO:0005524">
    <property type="term" value="F:ATP binding"/>
    <property type="evidence" value="ECO:0007669"/>
    <property type="project" value="UniProtKB-KW"/>
</dbReference>
<evidence type="ECO:0000256" key="8">
    <source>
        <dbReference type="ARBA" id="ARBA00022827"/>
    </source>
</evidence>
<dbReference type="Pfam" id="PF01507">
    <property type="entry name" value="PAPS_reduct"/>
    <property type="match status" value="1"/>
</dbReference>
<dbReference type="EC" id="2.7.7.2" evidence="2"/>
<keyword evidence="9" id="KW-0067">ATP-binding</keyword>
<dbReference type="STRING" id="599839.J4GF60"/>
<keyword evidence="6" id="KW-0548">Nucleotidyltransferase</keyword>
<dbReference type="AlphaFoldDB" id="J4GF60"/>
<dbReference type="OrthoDB" id="270728at2759"/>
<accession>J4GF60</accession>
<sequence>MVAVDYQEVSRQVDSLAASQTPLSLLVQEALEVLDEALDEFGLEHVSLSFNGGKDCTVLLHLLVAVLGRRGVSNRPTPSVYIPVPSPFPQLETFIDEAAKEYNLDLFHCPLPEPDQPVETVATPATPSPSLANGHNDGYMKPKMKAKGGDGMKHALESYKARFPHISAILIGTRRGDPHGATLTHRNPCDPGWPRFVRINPIINWSYSAVWEYLRVLKVPYCSLYDEGYTSLGSTYNTFRNPALLVQPSCHKCAPYRTLQLLTTTTSSSSFDPDSSKPRVPTPFSNDLVSSSLTPDAAALQTLPDKFEVIPTDPRSVCVADATGCDPLPDTLEMIRGDPASTCHADASRYDPLPDKLEWIRGDPNAQCFADDCGCQPRYRPAYELLDGSLERAGRGSGVKLAA</sequence>
<dbReference type="RefSeq" id="XP_012184701.1">
    <property type="nucleotide sequence ID" value="XM_012329311.1"/>
</dbReference>
<evidence type="ECO:0000256" key="4">
    <source>
        <dbReference type="ARBA" id="ARBA00022643"/>
    </source>
</evidence>
<organism evidence="15 16">
    <name type="scientific">Fibroporia radiculosa</name>
    <dbReference type="NCBI Taxonomy" id="599839"/>
    <lineage>
        <taxon>Eukaryota</taxon>
        <taxon>Fungi</taxon>
        <taxon>Dikarya</taxon>
        <taxon>Basidiomycota</taxon>
        <taxon>Agaricomycotina</taxon>
        <taxon>Agaricomycetes</taxon>
        <taxon>Polyporales</taxon>
        <taxon>Fibroporiaceae</taxon>
        <taxon>Fibroporia</taxon>
    </lineage>
</organism>
<dbReference type="Proteomes" id="UP000006352">
    <property type="component" value="Unassembled WGS sequence"/>
</dbReference>
<dbReference type="PANTHER" id="PTHR23293:SF9">
    <property type="entry name" value="FAD SYNTHASE"/>
    <property type="match status" value="1"/>
</dbReference>
<evidence type="ECO:0000256" key="7">
    <source>
        <dbReference type="ARBA" id="ARBA00022741"/>
    </source>
</evidence>
<evidence type="ECO:0000259" key="14">
    <source>
        <dbReference type="Pfam" id="PF01507"/>
    </source>
</evidence>
<dbReference type="FunCoup" id="J4GF60">
    <property type="interactions" value="121"/>
</dbReference>
<proteinExistence type="predicted"/>
<evidence type="ECO:0000256" key="1">
    <source>
        <dbReference type="ARBA" id="ARBA00004726"/>
    </source>
</evidence>
<dbReference type="CDD" id="cd23948">
    <property type="entry name" value="FAD_synthase"/>
    <property type="match status" value="1"/>
</dbReference>
<protein>
    <recommendedName>
        <fullName evidence="2">FAD synthase</fullName>
        <ecNumber evidence="2">2.7.7.2</ecNumber>
    </recommendedName>
    <alternativeName>
        <fullName evidence="10">FAD pyrophosphorylase</fullName>
    </alternativeName>
    <alternativeName>
        <fullName evidence="11">FMN adenylyltransferase</fullName>
    </alternativeName>
</protein>
<keyword evidence="16" id="KW-1185">Reference proteome</keyword>
<evidence type="ECO:0000256" key="6">
    <source>
        <dbReference type="ARBA" id="ARBA00022695"/>
    </source>
</evidence>
<keyword evidence="8" id="KW-0274">FAD</keyword>
<dbReference type="EMBL" id="HE797189">
    <property type="protein sequence ID" value="CCM05418.1"/>
    <property type="molecule type" value="Genomic_DNA"/>
</dbReference>
<dbReference type="InterPro" id="IPR002500">
    <property type="entry name" value="PAPS_reduct_dom"/>
</dbReference>
<evidence type="ECO:0000256" key="13">
    <source>
        <dbReference type="SAM" id="MobiDB-lite"/>
    </source>
</evidence>
<dbReference type="GO" id="GO:0006747">
    <property type="term" value="P:FAD biosynthetic process"/>
    <property type="evidence" value="ECO:0007669"/>
    <property type="project" value="TreeGrafter"/>
</dbReference>
<keyword evidence="5" id="KW-0808">Transferase</keyword>
<dbReference type="InterPro" id="IPR014729">
    <property type="entry name" value="Rossmann-like_a/b/a_fold"/>
</dbReference>
<dbReference type="HOGENOM" id="CLU_056971_1_0_1"/>
<evidence type="ECO:0000256" key="10">
    <source>
        <dbReference type="ARBA" id="ARBA00031145"/>
    </source>
</evidence>
<feature type="domain" description="Phosphoadenosine phosphosulphate reductase" evidence="14">
    <location>
        <begin position="46"/>
        <end position="238"/>
    </location>
</feature>
<evidence type="ECO:0000313" key="16">
    <source>
        <dbReference type="Proteomes" id="UP000006352"/>
    </source>
</evidence>
<comment type="pathway">
    <text evidence="1">Cofactor biosynthesis; FAD biosynthesis; FAD from FMN: step 1/1.</text>
</comment>
<keyword evidence="3" id="KW-0285">Flavoprotein</keyword>
<keyword evidence="4" id="KW-0288">FMN</keyword>
<keyword evidence="7" id="KW-0547">Nucleotide-binding</keyword>
<evidence type="ECO:0000256" key="9">
    <source>
        <dbReference type="ARBA" id="ARBA00022840"/>
    </source>
</evidence>
<dbReference type="Gene3D" id="3.40.50.620">
    <property type="entry name" value="HUPs"/>
    <property type="match status" value="1"/>
</dbReference>
<name>J4GF60_9APHY</name>
<dbReference type="InParanoid" id="J4GF60"/>
<dbReference type="SUPFAM" id="SSF52402">
    <property type="entry name" value="Adenine nucleotide alpha hydrolases-like"/>
    <property type="match status" value="1"/>
</dbReference>
<evidence type="ECO:0000256" key="2">
    <source>
        <dbReference type="ARBA" id="ARBA00012393"/>
    </source>
</evidence>
<evidence type="ECO:0000256" key="12">
    <source>
        <dbReference type="ARBA" id="ARBA00049494"/>
    </source>
</evidence>
<dbReference type="GeneID" id="24100329"/>
<evidence type="ECO:0000313" key="15">
    <source>
        <dbReference type="EMBL" id="CCM05418.1"/>
    </source>
</evidence>
<reference evidence="15 16" key="1">
    <citation type="journal article" date="2012" name="Appl. Environ. Microbiol.">
        <title>Short-read sequencing for genomic analysis of the brown rot fungus Fibroporia radiculosa.</title>
        <authorList>
            <person name="Tang J.D."/>
            <person name="Perkins A.D."/>
            <person name="Sonstegard T.S."/>
            <person name="Schroeder S.G."/>
            <person name="Burgess S.C."/>
            <person name="Diehl S.V."/>
        </authorList>
    </citation>
    <scope>NUCLEOTIDE SEQUENCE [LARGE SCALE GENOMIC DNA]</scope>
    <source>
        <strain evidence="15 16">TFFH 294</strain>
    </source>
</reference>
<feature type="compositionally biased region" description="Polar residues" evidence="13">
    <location>
        <begin position="123"/>
        <end position="133"/>
    </location>
</feature>
<evidence type="ECO:0000256" key="11">
    <source>
        <dbReference type="ARBA" id="ARBA00031871"/>
    </source>
</evidence>
<evidence type="ECO:0000256" key="5">
    <source>
        <dbReference type="ARBA" id="ARBA00022679"/>
    </source>
</evidence>
<dbReference type="GO" id="GO:0003919">
    <property type="term" value="F:FMN adenylyltransferase activity"/>
    <property type="evidence" value="ECO:0007669"/>
    <property type="project" value="UniProtKB-EC"/>
</dbReference>
<comment type="catalytic activity">
    <reaction evidence="12">
        <text>FMN + ATP + H(+) = FAD + diphosphate</text>
        <dbReference type="Rhea" id="RHEA:17237"/>
        <dbReference type="ChEBI" id="CHEBI:15378"/>
        <dbReference type="ChEBI" id="CHEBI:30616"/>
        <dbReference type="ChEBI" id="CHEBI:33019"/>
        <dbReference type="ChEBI" id="CHEBI:57692"/>
        <dbReference type="ChEBI" id="CHEBI:58210"/>
        <dbReference type="EC" id="2.7.7.2"/>
    </reaction>
</comment>
<feature type="region of interest" description="Disordered" evidence="13">
    <location>
        <begin position="120"/>
        <end position="139"/>
    </location>
</feature>
<evidence type="ECO:0000256" key="3">
    <source>
        <dbReference type="ARBA" id="ARBA00022630"/>
    </source>
</evidence>
<dbReference type="PANTHER" id="PTHR23293">
    <property type="entry name" value="FAD SYNTHETASE-RELATED FMN ADENYLYLTRANSFERASE"/>
    <property type="match status" value="1"/>
</dbReference>
<gene>
    <name evidence="15" type="ORF">FIBRA_07635</name>
</gene>